<evidence type="ECO:0000256" key="1">
    <source>
        <dbReference type="ARBA" id="ARBA00022801"/>
    </source>
</evidence>
<dbReference type="Proteomes" id="UP000009131">
    <property type="component" value="Unassembled WGS sequence"/>
</dbReference>
<evidence type="ECO:0008006" key="7">
    <source>
        <dbReference type="Google" id="ProtNLM"/>
    </source>
</evidence>
<dbReference type="HOGENOM" id="CLU_530056_0_0_1"/>
<comment type="caution">
    <text evidence="5">The sequence shown here is derived from an EMBL/GenBank/DDBJ whole genome shotgun (WGS) entry which is preliminary data.</text>
</comment>
<evidence type="ECO:0000259" key="4">
    <source>
        <dbReference type="Pfam" id="PF20434"/>
    </source>
</evidence>
<sequence length="514" mass="56089">MPQGRDWASSTGSALELSAASPTGLPQHRQHFANLIDRSPSPSGRRSSLSDLPSSDSPSKLTPVSTSRGKSVTGALPQWRTPSLTSSNSIKSARRKSAQLSTVATGSISHRSKRRALTGLISVVLFLILLNWQSDDGAKSVLSRMKALAPDSASVGRLLPGRRRPPTPNPPIPASMKYITLPYKTAGNMTISFDLYIPKTPPRYHSRSKRPALVYFHGGGVIVGTKQSWLPFWLIHACLDRGYIFISADYRLLYPSNGHDVYSDVTDLFRFIRRELNGVLADRSEDIGVLIDRDRIGVSGSSGGGWLAYLAAAHHKNSAVKVLINFYAMGGDFLSERYVVKGARNRDGLPPIDAKNIQSLIEPGVVLRPTCAEPAAGDPETGLPTNPRSQLVHYLIEQAVYLDVLTGHKGVTKDLEPLVKNELAAAERIPIDSRALFPQLLVSENWPPSYLLHGSRDSAVLVGETVHIAEKIRRAGVECKVAIIDGAEHSFDLHGHGPDKLRDAVDFLQRHLEL</sequence>
<feature type="compositionally biased region" description="Low complexity" evidence="2">
    <location>
        <begin position="37"/>
        <end position="59"/>
    </location>
</feature>
<protein>
    <recommendedName>
        <fullName evidence="7">Alpha/beta hydrolase fold-3 domain-containing protein</fullName>
    </recommendedName>
</protein>
<dbReference type="InParanoid" id="G7E577"/>
<dbReference type="EMBL" id="BABT02000148">
    <property type="protein sequence ID" value="GAA97987.1"/>
    <property type="molecule type" value="Genomic_DNA"/>
</dbReference>
<feature type="compositionally biased region" description="Polar residues" evidence="2">
    <location>
        <begin position="80"/>
        <end position="91"/>
    </location>
</feature>
<dbReference type="PANTHER" id="PTHR48081">
    <property type="entry name" value="AB HYDROLASE SUPERFAMILY PROTEIN C4A8.06C"/>
    <property type="match status" value="1"/>
</dbReference>
<dbReference type="InterPro" id="IPR029058">
    <property type="entry name" value="AB_hydrolase_fold"/>
</dbReference>
<keyword evidence="6" id="KW-1185">Reference proteome</keyword>
<dbReference type="eggNOG" id="ENOG502S3DF">
    <property type="taxonomic scope" value="Eukaryota"/>
</dbReference>
<feature type="compositionally biased region" description="Polar residues" evidence="2">
    <location>
        <begin position="60"/>
        <end position="70"/>
    </location>
</feature>
<feature type="region of interest" description="Disordered" evidence="2">
    <location>
        <begin position="1"/>
        <end position="103"/>
    </location>
</feature>
<evidence type="ECO:0000313" key="5">
    <source>
        <dbReference type="EMBL" id="GAA97987.1"/>
    </source>
</evidence>
<dbReference type="GO" id="GO:0008236">
    <property type="term" value="F:serine-type peptidase activity"/>
    <property type="evidence" value="ECO:0007669"/>
    <property type="project" value="InterPro"/>
</dbReference>
<dbReference type="GO" id="GO:0006508">
    <property type="term" value="P:proteolysis"/>
    <property type="evidence" value="ECO:0007669"/>
    <property type="project" value="InterPro"/>
</dbReference>
<dbReference type="SUPFAM" id="SSF53474">
    <property type="entry name" value="alpha/beta-Hydrolases"/>
    <property type="match status" value="1"/>
</dbReference>
<evidence type="ECO:0000313" key="6">
    <source>
        <dbReference type="Proteomes" id="UP000009131"/>
    </source>
</evidence>
<dbReference type="PANTHER" id="PTHR48081:SF3">
    <property type="entry name" value="ALPHA_BETA HYDROLASE FOLD-3 DOMAIN-CONTAINING PROTEIN"/>
    <property type="match status" value="1"/>
</dbReference>
<dbReference type="Pfam" id="PF20434">
    <property type="entry name" value="BD-FAE"/>
    <property type="match status" value="1"/>
</dbReference>
<name>G7E577_MIXOS</name>
<dbReference type="Gene3D" id="3.40.50.1820">
    <property type="entry name" value="alpha/beta hydrolase"/>
    <property type="match status" value="1"/>
</dbReference>
<feature type="domain" description="Peptidase S9 prolyl oligopeptidase catalytic" evidence="3">
    <location>
        <begin position="446"/>
        <end position="513"/>
    </location>
</feature>
<reference evidence="5 6" key="1">
    <citation type="journal article" date="2011" name="J. Gen. Appl. Microbiol.">
        <title>Draft genome sequencing of the enigmatic basidiomycete Mixia osmundae.</title>
        <authorList>
            <person name="Nishida H."/>
            <person name="Nagatsuka Y."/>
            <person name="Sugiyama J."/>
        </authorList>
    </citation>
    <scope>NUCLEOTIDE SEQUENCE [LARGE SCALE GENOMIC DNA]</scope>
    <source>
        <strain evidence="6">CBS 9802 / IAM 14324 / JCM 22182 / KY 12970</strain>
    </source>
</reference>
<gene>
    <name evidence="5" type="primary">Mo04667</name>
    <name evidence="5" type="ORF">E5Q_04667</name>
</gene>
<evidence type="ECO:0000256" key="2">
    <source>
        <dbReference type="SAM" id="MobiDB-lite"/>
    </source>
</evidence>
<dbReference type="AlphaFoldDB" id="G7E577"/>
<dbReference type="OrthoDB" id="19653at2759"/>
<evidence type="ECO:0000259" key="3">
    <source>
        <dbReference type="Pfam" id="PF00326"/>
    </source>
</evidence>
<dbReference type="STRING" id="764103.G7E577"/>
<dbReference type="InterPro" id="IPR050300">
    <property type="entry name" value="GDXG_lipolytic_enzyme"/>
</dbReference>
<dbReference type="OMA" id="MFLARLY"/>
<reference evidence="5 6" key="2">
    <citation type="journal article" date="2012" name="Open Biol.">
        <title>Characteristics of nucleosomes and linker DNA regions on the genome of the basidiomycete Mixia osmundae revealed by mono- and dinucleosome mapping.</title>
        <authorList>
            <person name="Nishida H."/>
            <person name="Kondo S."/>
            <person name="Matsumoto T."/>
            <person name="Suzuki Y."/>
            <person name="Yoshikawa H."/>
            <person name="Taylor T.D."/>
            <person name="Sugiyama J."/>
        </authorList>
    </citation>
    <scope>NUCLEOTIDE SEQUENCE [LARGE SCALE GENOMIC DNA]</scope>
    <source>
        <strain evidence="6">CBS 9802 / IAM 14324 / JCM 22182 / KY 12970</strain>
    </source>
</reference>
<dbReference type="Pfam" id="PF00326">
    <property type="entry name" value="Peptidase_S9"/>
    <property type="match status" value="1"/>
</dbReference>
<dbReference type="InterPro" id="IPR001375">
    <property type="entry name" value="Peptidase_S9_cat"/>
</dbReference>
<organism evidence="5 6">
    <name type="scientific">Mixia osmundae (strain CBS 9802 / IAM 14324 / JCM 22182 / KY 12970)</name>
    <dbReference type="NCBI Taxonomy" id="764103"/>
    <lineage>
        <taxon>Eukaryota</taxon>
        <taxon>Fungi</taxon>
        <taxon>Dikarya</taxon>
        <taxon>Basidiomycota</taxon>
        <taxon>Pucciniomycotina</taxon>
        <taxon>Mixiomycetes</taxon>
        <taxon>Mixiales</taxon>
        <taxon>Mixiaceae</taxon>
        <taxon>Mixia</taxon>
    </lineage>
</organism>
<keyword evidence="1" id="KW-0378">Hydrolase</keyword>
<dbReference type="InterPro" id="IPR049492">
    <property type="entry name" value="BD-FAE-like_dom"/>
</dbReference>
<proteinExistence type="predicted"/>
<dbReference type="RefSeq" id="XP_014570411.1">
    <property type="nucleotide sequence ID" value="XM_014714925.1"/>
</dbReference>
<accession>G7E577</accession>
<feature type="domain" description="BD-FAE-like" evidence="4">
    <location>
        <begin position="194"/>
        <end position="320"/>
    </location>
</feature>